<sequence>MRMRRILTKMEFEVMSVLWEGEGPMSSTDIIMAAPIEFKQSTVQAVLRTLLKEGWIQIGGVSIHTKVPAREFVPVITNEEYVQSMLGKKSGFSMASHLIEKTEDVEELEKLEGMIQARLKAKR</sequence>
<dbReference type="Proteomes" id="UP000308836">
    <property type="component" value="Unassembled WGS sequence"/>
</dbReference>
<evidence type="ECO:0000313" key="1">
    <source>
        <dbReference type="EMBL" id="TGY67224.1"/>
    </source>
</evidence>
<accession>A0AC61RDE6</accession>
<gene>
    <name evidence="1" type="ORF">E5336_00130</name>
</gene>
<name>A0AC61RDE6_9FIRM</name>
<comment type="caution">
    <text evidence="1">The sequence shown here is derived from an EMBL/GenBank/DDBJ whole genome shotgun (WGS) entry which is preliminary data.</text>
</comment>
<proteinExistence type="predicted"/>
<keyword evidence="2" id="KW-1185">Reference proteome</keyword>
<dbReference type="EMBL" id="SRYG01000001">
    <property type="protein sequence ID" value="TGY67224.1"/>
    <property type="molecule type" value="Genomic_DNA"/>
</dbReference>
<organism evidence="1 2">
    <name type="scientific">Dubosiella muris</name>
    <dbReference type="NCBI Taxonomy" id="3038133"/>
    <lineage>
        <taxon>Bacteria</taxon>
        <taxon>Bacillati</taxon>
        <taxon>Bacillota</taxon>
        <taxon>Erysipelotrichia</taxon>
        <taxon>Erysipelotrichales</taxon>
        <taxon>Erysipelotrichaceae</taxon>
        <taxon>Dubosiella</taxon>
    </lineage>
</organism>
<protein>
    <submittedName>
        <fullName evidence="1">Uncharacterized protein</fullName>
    </submittedName>
</protein>
<evidence type="ECO:0000313" key="2">
    <source>
        <dbReference type="Proteomes" id="UP000308836"/>
    </source>
</evidence>
<reference evidence="1" key="1">
    <citation type="submission" date="2019-04" db="EMBL/GenBank/DDBJ databases">
        <title>Microbes associate with the intestines of laboratory mice.</title>
        <authorList>
            <person name="Navarre W."/>
            <person name="Wong E."/>
            <person name="Huang K."/>
            <person name="Tropini C."/>
            <person name="Ng K."/>
            <person name="Yu B."/>
        </authorList>
    </citation>
    <scope>NUCLEOTIDE SEQUENCE</scope>
    <source>
        <strain evidence="1">NM09_H32</strain>
    </source>
</reference>